<geneLocation type="plasmid" evidence="3 4">
    <name>lp129</name>
</geneLocation>
<evidence type="ECO:0008006" key="5">
    <source>
        <dbReference type="Google" id="ProtNLM"/>
    </source>
</evidence>
<gene>
    <name evidence="3" type="ORF">DB313_05115</name>
</gene>
<evidence type="ECO:0000256" key="2">
    <source>
        <dbReference type="SAM" id="SignalP"/>
    </source>
</evidence>
<keyword evidence="2" id="KW-0732">Signal</keyword>
<reference evidence="3 4" key="1">
    <citation type="journal article" date="2018" name="Infect. Genet. Evol.">
        <title>Genome-wide analysis of Borrelia turcica and 'Candidatus Borrelia tachyglossi' shows relapsing fever-like genomes with unique genomic links to Lyme disease Borrelia.</title>
        <authorList>
            <person name="Gofton A.W."/>
            <person name="Margos G."/>
            <person name="Fingerle V."/>
            <person name="Hepner S."/>
            <person name="Loh S.M."/>
            <person name="Ryan U."/>
            <person name="Irwin P."/>
            <person name="Oskam C.L."/>
        </authorList>
    </citation>
    <scope>NUCLEOTIDE SEQUENCE [LARGE SCALE GENOMIC DNA]</scope>
    <source>
        <strain evidence="3 4">IST7</strain>
        <plasmid evidence="3">lp129</plasmid>
    </source>
</reference>
<dbReference type="PROSITE" id="PS51257">
    <property type="entry name" value="PROKAR_LIPOPROTEIN"/>
    <property type="match status" value="1"/>
</dbReference>
<dbReference type="Proteomes" id="UP000275571">
    <property type="component" value="Plasmid lp129"/>
</dbReference>
<name>A0A386PQB1_9SPIR</name>
<dbReference type="Gene3D" id="1.20.120.1640">
    <property type="match status" value="1"/>
</dbReference>
<accession>A0A386PQB1</accession>
<evidence type="ECO:0000313" key="4">
    <source>
        <dbReference type="Proteomes" id="UP000275571"/>
    </source>
</evidence>
<feature type="region of interest" description="Disordered" evidence="1">
    <location>
        <begin position="29"/>
        <end position="50"/>
    </location>
</feature>
<feature type="chain" id="PRO_5017264016" description="Lipoprotein" evidence="2">
    <location>
        <begin position="24"/>
        <end position="283"/>
    </location>
</feature>
<proteinExistence type="predicted"/>
<feature type="signal peptide" evidence="2">
    <location>
        <begin position="1"/>
        <end position="23"/>
    </location>
</feature>
<dbReference type="KEGG" id="btur:DB313_05115"/>
<dbReference type="Pfam" id="PF22487">
    <property type="entry name" value="CRASP-2"/>
    <property type="match status" value="1"/>
</dbReference>
<dbReference type="InterPro" id="IPR054523">
    <property type="entry name" value="CRASP-2-like"/>
</dbReference>
<protein>
    <recommendedName>
        <fullName evidence="5">Lipoprotein</fullName>
    </recommendedName>
</protein>
<dbReference type="AlphaFoldDB" id="A0A386PQB1"/>
<organism evidence="3 4">
    <name type="scientific">Borrelia turcica IST7</name>
    <dbReference type="NCBI Taxonomy" id="1104446"/>
    <lineage>
        <taxon>Bacteria</taxon>
        <taxon>Pseudomonadati</taxon>
        <taxon>Spirochaetota</taxon>
        <taxon>Spirochaetia</taxon>
        <taxon>Spirochaetales</taxon>
        <taxon>Borreliaceae</taxon>
        <taxon>Borrelia</taxon>
    </lineage>
</organism>
<dbReference type="OrthoDB" id="352878at2"/>
<sequence>MNKINMCALLLLLTCFVVSCSLVDESDTEDDGAEVSQARSDIQSDASEEAGQVEKAVTKLTKEEVDKLKAFVKSAVSYEKVVTSIYNDYIGASNDIRTYAGYDDKDESSAGNCQANWEPALARLKNNGELVKKFRELEKKMNNYAPQSLTDAIKRLEEKLNEDATKLGKSSVAREADKAYRDAIDAATYSYTDSFIFVVSRFSSGEFIEASQKLAEAARDFASGLNVYGIDSITYAVSGIVNEDNGDIEKAKADALKTDKNREGQALFDAIDELNAVFKAVKP</sequence>
<evidence type="ECO:0000313" key="3">
    <source>
        <dbReference type="EMBL" id="AYE36880.1"/>
    </source>
</evidence>
<evidence type="ECO:0000256" key="1">
    <source>
        <dbReference type="SAM" id="MobiDB-lite"/>
    </source>
</evidence>
<keyword evidence="3" id="KW-0614">Plasmid</keyword>
<keyword evidence="4" id="KW-1185">Reference proteome</keyword>
<dbReference type="RefSeq" id="WP_120104800.1">
    <property type="nucleotide sequence ID" value="NZ_CP028885.1"/>
</dbReference>
<dbReference type="EMBL" id="CP028885">
    <property type="protein sequence ID" value="AYE36880.1"/>
    <property type="molecule type" value="Genomic_DNA"/>
</dbReference>